<sequence length="73" mass="8072">MVLDLPSASADSPRFRLRGERGPKLIPHEMTFQFASFSLVRWHPLLLNPIGAEFGDGRNESTGFPTGAGRPYT</sequence>
<accession>A0ABQ9ZQA8</accession>
<name>A0ABQ9ZQA8_9CRUS</name>
<gene>
    <name evidence="2" type="ORF">OUZ56_030110</name>
</gene>
<dbReference type="Proteomes" id="UP001234178">
    <property type="component" value="Unassembled WGS sequence"/>
</dbReference>
<keyword evidence="3" id="KW-1185">Reference proteome</keyword>
<comment type="caution">
    <text evidence="2">The sequence shown here is derived from an EMBL/GenBank/DDBJ whole genome shotgun (WGS) entry which is preliminary data.</text>
</comment>
<evidence type="ECO:0000256" key="1">
    <source>
        <dbReference type="SAM" id="MobiDB-lite"/>
    </source>
</evidence>
<protein>
    <submittedName>
        <fullName evidence="2">Uncharacterized protein</fullName>
    </submittedName>
</protein>
<evidence type="ECO:0000313" key="3">
    <source>
        <dbReference type="Proteomes" id="UP001234178"/>
    </source>
</evidence>
<feature type="region of interest" description="Disordered" evidence="1">
    <location>
        <begin position="1"/>
        <end position="20"/>
    </location>
</feature>
<evidence type="ECO:0000313" key="2">
    <source>
        <dbReference type="EMBL" id="KAK4015120.1"/>
    </source>
</evidence>
<proteinExistence type="predicted"/>
<reference evidence="2 3" key="1">
    <citation type="journal article" date="2023" name="Nucleic Acids Res.">
        <title>The hologenome of Daphnia magna reveals possible DNA methylation and microbiome-mediated evolution of the host genome.</title>
        <authorList>
            <person name="Chaturvedi A."/>
            <person name="Li X."/>
            <person name="Dhandapani V."/>
            <person name="Marshall H."/>
            <person name="Kissane S."/>
            <person name="Cuenca-Cambronero M."/>
            <person name="Asole G."/>
            <person name="Calvet F."/>
            <person name="Ruiz-Romero M."/>
            <person name="Marangio P."/>
            <person name="Guigo R."/>
            <person name="Rago D."/>
            <person name="Mirbahai L."/>
            <person name="Eastwood N."/>
            <person name="Colbourne J.K."/>
            <person name="Zhou J."/>
            <person name="Mallon E."/>
            <person name="Orsini L."/>
        </authorList>
    </citation>
    <scope>NUCLEOTIDE SEQUENCE [LARGE SCALE GENOMIC DNA]</scope>
    <source>
        <strain evidence="2">LRV0_1</strain>
    </source>
</reference>
<dbReference type="EMBL" id="JAOYFB010000005">
    <property type="protein sequence ID" value="KAK4015120.1"/>
    <property type="molecule type" value="Genomic_DNA"/>
</dbReference>
<organism evidence="2 3">
    <name type="scientific">Daphnia magna</name>
    <dbReference type="NCBI Taxonomy" id="35525"/>
    <lineage>
        <taxon>Eukaryota</taxon>
        <taxon>Metazoa</taxon>
        <taxon>Ecdysozoa</taxon>
        <taxon>Arthropoda</taxon>
        <taxon>Crustacea</taxon>
        <taxon>Branchiopoda</taxon>
        <taxon>Diplostraca</taxon>
        <taxon>Cladocera</taxon>
        <taxon>Anomopoda</taxon>
        <taxon>Daphniidae</taxon>
        <taxon>Daphnia</taxon>
    </lineage>
</organism>